<dbReference type="Proteomes" id="UP001163046">
    <property type="component" value="Unassembled WGS sequence"/>
</dbReference>
<dbReference type="EMBL" id="MU827310">
    <property type="protein sequence ID" value="KAJ7360253.1"/>
    <property type="molecule type" value="Genomic_DNA"/>
</dbReference>
<proteinExistence type="predicted"/>
<keyword evidence="2" id="KW-1185">Reference proteome</keyword>
<dbReference type="AlphaFoldDB" id="A0A9W9YNV7"/>
<protein>
    <submittedName>
        <fullName evidence="1">Uncharacterized protein</fullName>
    </submittedName>
</protein>
<name>A0A9W9YNV7_9CNID</name>
<organism evidence="1 2">
    <name type="scientific">Desmophyllum pertusum</name>
    <dbReference type="NCBI Taxonomy" id="174260"/>
    <lineage>
        <taxon>Eukaryota</taxon>
        <taxon>Metazoa</taxon>
        <taxon>Cnidaria</taxon>
        <taxon>Anthozoa</taxon>
        <taxon>Hexacorallia</taxon>
        <taxon>Scleractinia</taxon>
        <taxon>Caryophylliina</taxon>
        <taxon>Caryophylliidae</taxon>
        <taxon>Desmophyllum</taxon>
    </lineage>
</organism>
<sequence>MNFPIVFDYFCPFLFVLSSDRGFPVLGEVRAPNVFSSSTMTVQLSFLKEQQLMNHSFLQVLEFRENSGDDESTANPRFRRQPMIGLGGGAHGNGRFLAIPAAFAAIQPFPALFLYTKTLLSLGR</sequence>
<evidence type="ECO:0000313" key="2">
    <source>
        <dbReference type="Proteomes" id="UP001163046"/>
    </source>
</evidence>
<gene>
    <name evidence="1" type="ORF">OS493_016882</name>
</gene>
<accession>A0A9W9YNV7</accession>
<evidence type="ECO:0000313" key="1">
    <source>
        <dbReference type="EMBL" id="KAJ7360253.1"/>
    </source>
</evidence>
<reference evidence="1" key="1">
    <citation type="submission" date="2023-01" db="EMBL/GenBank/DDBJ databases">
        <title>Genome assembly of the deep-sea coral Lophelia pertusa.</title>
        <authorList>
            <person name="Herrera S."/>
            <person name="Cordes E."/>
        </authorList>
    </citation>
    <scope>NUCLEOTIDE SEQUENCE</scope>
    <source>
        <strain evidence="1">USNM1676648</strain>
        <tissue evidence="1">Polyp</tissue>
    </source>
</reference>
<comment type="caution">
    <text evidence="1">The sequence shown here is derived from an EMBL/GenBank/DDBJ whole genome shotgun (WGS) entry which is preliminary data.</text>
</comment>